<gene>
    <name evidence="1" type="ORF">BB559_001017</name>
</gene>
<dbReference type="AlphaFoldDB" id="A0A2T9Z3G9"/>
<protein>
    <submittedName>
        <fullName evidence="1">Uncharacterized protein</fullName>
    </submittedName>
</protein>
<dbReference type="Proteomes" id="UP000245699">
    <property type="component" value="Unassembled WGS sequence"/>
</dbReference>
<sequence length="145" mass="16452">MNNTPSGTINQYYGFIANNKCLLTFNIDGRKVHSKEYARDMINKSNTTLFMTDGGWIKFDNGTTSFEYLPEYPNSSYGPKTKCKSYVNDIRCGEAHYNITHVFCYFGNKTDLLQKTDLETDLKQIGKSIGCGFIPPEIISFHSIS</sequence>
<proteinExistence type="predicted"/>
<name>A0A2T9Z3G9_9FUNG</name>
<organism evidence="1 2">
    <name type="scientific">Furculomyces boomerangus</name>
    <dbReference type="NCBI Taxonomy" id="61424"/>
    <lineage>
        <taxon>Eukaryota</taxon>
        <taxon>Fungi</taxon>
        <taxon>Fungi incertae sedis</taxon>
        <taxon>Zoopagomycota</taxon>
        <taxon>Kickxellomycotina</taxon>
        <taxon>Harpellomycetes</taxon>
        <taxon>Harpellales</taxon>
        <taxon>Harpellaceae</taxon>
        <taxon>Furculomyces</taxon>
    </lineage>
</organism>
<dbReference type="EMBL" id="MBFT01000053">
    <property type="protein sequence ID" value="PVU99086.1"/>
    <property type="molecule type" value="Genomic_DNA"/>
</dbReference>
<evidence type="ECO:0000313" key="1">
    <source>
        <dbReference type="EMBL" id="PVU99086.1"/>
    </source>
</evidence>
<keyword evidence="2" id="KW-1185">Reference proteome</keyword>
<accession>A0A2T9Z3G9</accession>
<evidence type="ECO:0000313" key="2">
    <source>
        <dbReference type="Proteomes" id="UP000245699"/>
    </source>
</evidence>
<reference evidence="1 2" key="1">
    <citation type="journal article" date="2018" name="MBio">
        <title>Comparative Genomics Reveals the Core Gene Toolbox for the Fungus-Insect Symbiosis.</title>
        <authorList>
            <person name="Wang Y."/>
            <person name="Stata M."/>
            <person name="Wang W."/>
            <person name="Stajich J.E."/>
            <person name="White M.M."/>
            <person name="Moncalvo J.M."/>
        </authorList>
    </citation>
    <scope>NUCLEOTIDE SEQUENCE [LARGE SCALE GENOMIC DNA]</scope>
    <source>
        <strain evidence="1 2">AUS-77-4</strain>
    </source>
</reference>
<comment type="caution">
    <text evidence="1">The sequence shown here is derived from an EMBL/GenBank/DDBJ whole genome shotgun (WGS) entry which is preliminary data.</text>
</comment>